<dbReference type="Gene3D" id="3.90.1310.10">
    <property type="entry name" value="Penicillin-binding protein 2a (Domain 2)"/>
    <property type="match status" value="1"/>
</dbReference>
<dbReference type="SUPFAM" id="SSF56601">
    <property type="entry name" value="beta-lactamase/transpeptidase-like"/>
    <property type="match status" value="1"/>
</dbReference>
<dbReference type="SUPFAM" id="SSF56519">
    <property type="entry name" value="Penicillin binding protein dimerisation domain"/>
    <property type="match status" value="1"/>
</dbReference>
<dbReference type="Pfam" id="PF00905">
    <property type="entry name" value="Transpeptidase"/>
    <property type="match status" value="1"/>
</dbReference>
<feature type="domain" description="Penicillin-binding protein dimerisation" evidence="6">
    <location>
        <begin position="150"/>
        <end position="301"/>
    </location>
</feature>
<sequence>MSRSRVVGWSGALLVATLLGGVLVGCGASGAQQEAARVFLDAWARGDLRAAAAATDAPGEAAMVLDRVDRSLGLAGGELATADVREENGLTTVTYTASWRLDGVVEPWRYDGRVAVAPSTNGDWRVRWQPQDVHPQLGPGGTFLRRRTLPPRAAILDASGQALVAPTPVVTVGIVPGRTPDVAALAGRLAAVLGIRAEDIVSDARTSTPDAFVPVITLRRPDYDAVADRVRDLPGTAFRERLQLLGPTSTFGQPLLGRVGTPDAEELRDVGPGFTADDEVGTSGLQAALNEPLAGRAETTIELTDPGTGPTTLARFPGGPGQPVTTTLDLRTQQAAETALAGVAPVAAIVALRPSTGAVLAVANSAAAPFDVALGGRYSPGSTFKIVTAAAALGAGTLRPDSPVGCPATTAVGGRVIPNADDFALGTVPFTDAFARSCNTTFAELAGRLPDGALDDAAVRFGIGAGWQLPVEAFDGSFTPGADPTARAANAFGQGTTLVSPLSEALMAAAVVRGTTPTPTLVPDRPTGVARAPAPLPDGVAAALAPMMRAVVTTGTATELAAVPGGPVAGKTGTAEHGQGDPPPAHSWFTGYQGDVAFTVFVTDGQTGGTPADPIAARFLTALAG</sequence>
<evidence type="ECO:0000313" key="8">
    <source>
        <dbReference type="EMBL" id="MFC5064934.1"/>
    </source>
</evidence>
<dbReference type="Proteomes" id="UP001595947">
    <property type="component" value="Unassembled WGS sequence"/>
</dbReference>
<evidence type="ECO:0000259" key="6">
    <source>
        <dbReference type="Pfam" id="PF03717"/>
    </source>
</evidence>
<dbReference type="InterPro" id="IPR012338">
    <property type="entry name" value="Beta-lactam/transpept-like"/>
</dbReference>
<dbReference type="Pfam" id="PF05223">
    <property type="entry name" value="MecA_N"/>
    <property type="match status" value="1"/>
</dbReference>
<name>A0ABV9YUC7_9PSEU</name>
<dbReference type="PANTHER" id="PTHR30627">
    <property type="entry name" value="PEPTIDOGLYCAN D,D-TRANSPEPTIDASE"/>
    <property type="match status" value="1"/>
</dbReference>
<evidence type="ECO:0000256" key="4">
    <source>
        <dbReference type="SAM" id="MobiDB-lite"/>
    </source>
</evidence>
<comment type="similarity">
    <text evidence="2">Belongs to the transpeptidase family.</text>
</comment>
<dbReference type="EMBL" id="JBHSIV010000028">
    <property type="protein sequence ID" value="MFC5064934.1"/>
    <property type="molecule type" value="Genomic_DNA"/>
</dbReference>
<accession>A0ABV9YUC7</accession>
<keyword evidence="3" id="KW-0472">Membrane</keyword>
<dbReference type="Pfam" id="PF03717">
    <property type="entry name" value="PBP_dimer"/>
    <property type="match status" value="1"/>
</dbReference>
<comment type="caution">
    <text evidence="8">The sequence shown here is derived from an EMBL/GenBank/DDBJ whole genome shotgun (WGS) entry which is preliminary data.</text>
</comment>
<organism evidence="8 9">
    <name type="scientific">Actinomycetospora atypica</name>
    <dbReference type="NCBI Taxonomy" id="1290095"/>
    <lineage>
        <taxon>Bacteria</taxon>
        <taxon>Bacillati</taxon>
        <taxon>Actinomycetota</taxon>
        <taxon>Actinomycetes</taxon>
        <taxon>Pseudonocardiales</taxon>
        <taxon>Pseudonocardiaceae</taxon>
        <taxon>Actinomycetospora</taxon>
    </lineage>
</organism>
<evidence type="ECO:0000256" key="3">
    <source>
        <dbReference type="ARBA" id="ARBA00023136"/>
    </source>
</evidence>
<dbReference type="PROSITE" id="PS51257">
    <property type="entry name" value="PROKAR_LIPOPROTEIN"/>
    <property type="match status" value="1"/>
</dbReference>
<evidence type="ECO:0000256" key="2">
    <source>
        <dbReference type="ARBA" id="ARBA00007171"/>
    </source>
</evidence>
<dbReference type="InterPro" id="IPR036138">
    <property type="entry name" value="PBP_dimer_sf"/>
</dbReference>
<dbReference type="InterPro" id="IPR050515">
    <property type="entry name" value="Beta-lactam/transpept"/>
</dbReference>
<proteinExistence type="inferred from homology"/>
<dbReference type="InterPro" id="IPR007887">
    <property type="entry name" value="MecA_N"/>
</dbReference>
<feature type="domain" description="NTF2-like N-terminal transpeptidase" evidence="7">
    <location>
        <begin position="33"/>
        <end position="139"/>
    </location>
</feature>
<feature type="region of interest" description="Disordered" evidence="4">
    <location>
        <begin position="566"/>
        <end position="589"/>
    </location>
</feature>
<evidence type="ECO:0000259" key="7">
    <source>
        <dbReference type="Pfam" id="PF05223"/>
    </source>
</evidence>
<evidence type="ECO:0000256" key="1">
    <source>
        <dbReference type="ARBA" id="ARBA00004370"/>
    </source>
</evidence>
<evidence type="ECO:0000259" key="5">
    <source>
        <dbReference type="Pfam" id="PF00905"/>
    </source>
</evidence>
<evidence type="ECO:0000313" key="9">
    <source>
        <dbReference type="Proteomes" id="UP001595947"/>
    </source>
</evidence>
<comment type="subcellular location">
    <subcellularLocation>
        <location evidence="1">Membrane</location>
    </subcellularLocation>
</comment>
<dbReference type="InterPro" id="IPR001460">
    <property type="entry name" value="PCN-bd_Tpept"/>
</dbReference>
<dbReference type="PANTHER" id="PTHR30627:SF24">
    <property type="entry name" value="PENICILLIN-BINDING PROTEIN 4B"/>
    <property type="match status" value="1"/>
</dbReference>
<dbReference type="InterPro" id="IPR005311">
    <property type="entry name" value="PBP_dimer"/>
</dbReference>
<protein>
    <submittedName>
        <fullName evidence="8">Penicillin-binding transpeptidase domain-containing protein</fullName>
    </submittedName>
</protein>
<reference evidence="9" key="1">
    <citation type="journal article" date="2019" name="Int. J. Syst. Evol. Microbiol.">
        <title>The Global Catalogue of Microorganisms (GCM) 10K type strain sequencing project: providing services to taxonomists for standard genome sequencing and annotation.</title>
        <authorList>
            <consortium name="The Broad Institute Genomics Platform"/>
            <consortium name="The Broad Institute Genome Sequencing Center for Infectious Disease"/>
            <person name="Wu L."/>
            <person name="Ma J."/>
        </authorList>
    </citation>
    <scope>NUCLEOTIDE SEQUENCE [LARGE SCALE GENOMIC DNA]</scope>
    <source>
        <strain evidence="9">CGMCC 4.7093</strain>
    </source>
</reference>
<dbReference type="RefSeq" id="WP_378038273.1">
    <property type="nucleotide sequence ID" value="NZ_JBHSIV010000028.1"/>
</dbReference>
<feature type="domain" description="Penicillin-binding protein transpeptidase" evidence="5">
    <location>
        <begin position="348"/>
        <end position="620"/>
    </location>
</feature>
<keyword evidence="9" id="KW-1185">Reference proteome</keyword>
<gene>
    <name evidence="8" type="ORF">ACFPBZ_22105</name>
</gene>
<dbReference type="Gene3D" id="3.40.710.10">
    <property type="entry name" value="DD-peptidase/beta-lactamase superfamily"/>
    <property type="match status" value="1"/>
</dbReference>